<reference evidence="1 2" key="1">
    <citation type="journal article" date="2019" name="Commun. Biol.">
        <title>The bagworm genome reveals a unique fibroin gene that provides high tensile strength.</title>
        <authorList>
            <person name="Kono N."/>
            <person name="Nakamura H."/>
            <person name="Ohtoshi R."/>
            <person name="Tomita M."/>
            <person name="Numata K."/>
            <person name="Arakawa K."/>
        </authorList>
    </citation>
    <scope>NUCLEOTIDE SEQUENCE [LARGE SCALE GENOMIC DNA]</scope>
</reference>
<dbReference type="AlphaFoldDB" id="A0A4C1Y9K5"/>
<name>A0A4C1Y9K5_EUMVA</name>
<dbReference type="Proteomes" id="UP000299102">
    <property type="component" value="Unassembled WGS sequence"/>
</dbReference>
<dbReference type="EMBL" id="BGZK01001131">
    <property type="protein sequence ID" value="GBP72033.1"/>
    <property type="molecule type" value="Genomic_DNA"/>
</dbReference>
<evidence type="ECO:0000313" key="1">
    <source>
        <dbReference type="EMBL" id="GBP72033.1"/>
    </source>
</evidence>
<proteinExistence type="predicted"/>
<accession>A0A4C1Y9K5</accession>
<keyword evidence="2" id="KW-1185">Reference proteome</keyword>
<comment type="caution">
    <text evidence="1">The sequence shown here is derived from an EMBL/GenBank/DDBJ whole genome shotgun (WGS) entry which is preliminary data.</text>
</comment>
<sequence length="88" mass="10172">MITTTHEHSQPQGYHWCVIDVLEEKHRIRVQDVATAKEPRRRLVSHSNSLVPHTAILGRRSVCPWCFGAVWCCGPHIQRAHWRPIASE</sequence>
<organism evidence="1 2">
    <name type="scientific">Eumeta variegata</name>
    <name type="common">Bagworm moth</name>
    <name type="synonym">Eumeta japonica</name>
    <dbReference type="NCBI Taxonomy" id="151549"/>
    <lineage>
        <taxon>Eukaryota</taxon>
        <taxon>Metazoa</taxon>
        <taxon>Ecdysozoa</taxon>
        <taxon>Arthropoda</taxon>
        <taxon>Hexapoda</taxon>
        <taxon>Insecta</taxon>
        <taxon>Pterygota</taxon>
        <taxon>Neoptera</taxon>
        <taxon>Endopterygota</taxon>
        <taxon>Lepidoptera</taxon>
        <taxon>Glossata</taxon>
        <taxon>Ditrysia</taxon>
        <taxon>Tineoidea</taxon>
        <taxon>Psychidae</taxon>
        <taxon>Oiketicinae</taxon>
        <taxon>Eumeta</taxon>
    </lineage>
</organism>
<gene>
    <name evidence="1" type="ORF">EVAR_48526_1</name>
</gene>
<evidence type="ECO:0000313" key="2">
    <source>
        <dbReference type="Proteomes" id="UP000299102"/>
    </source>
</evidence>
<protein>
    <submittedName>
        <fullName evidence="1">Uncharacterized protein</fullName>
    </submittedName>
</protein>